<dbReference type="AlphaFoldDB" id="A0A9Q1QIF4"/>
<reference evidence="1" key="1">
    <citation type="submission" date="2022-04" db="EMBL/GenBank/DDBJ databases">
        <title>Carnegiea gigantea Genome sequencing and assembly v2.</title>
        <authorList>
            <person name="Copetti D."/>
            <person name="Sanderson M.J."/>
            <person name="Burquez A."/>
            <person name="Wojciechowski M.F."/>
        </authorList>
    </citation>
    <scope>NUCLEOTIDE SEQUENCE</scope>
    <source>
        <strain evidence="1">SGP5-SGP5p</strain>
        <tissue evidence="1">Aerial part</tissue>
    </source>
</reference>
<protein>
    <submittedName>
        <fullName evidence="1">Uncharacterized protein</fullName>
    </submittedName>
</protein>
<dbReference type="InterPro" id="IPR012876">
    <property type="entry name" value="DUF1677_pln"/>
</dbReference>
<dbReference type="PANTHER" id="PTHR33108:SF14">
    <property type="entry name" value="OS01G0745000 PROTEIN"/>
    <property type="match status" value="1"/>
</dbReference>
<evidence type="ECO:0000313" key="1">
    <source>
        <dbReference type="EMBL" id="KAJ8443382.1"/>
    </source>
</evidence>
<dbReference type="Proteomes" id="UP001153076">
    <property type="component" value="Unassembled WGS sequence"/>
</dbReference>
<proteinExistence type="predicted"/>
<evidence type="ECO:0000313" key="2">
    <source>
        <dbReference type="Proteomes" id="UP001153076"/>
    </source>
</evidence>
<comment type="caution">
    <text evidence="1">The sequence shown here is derived from an EMBL/GenBank/DDBJ whole genome shotgun (WGS) entry which is preliminary data.</text>
</comment>
<dbReference type="EMBL" id="JAKOGI010000120">
    <property type="protein sequence ID" value="KAJ8443382.1"/>
    <property type="molecule type" value="Genomic_DNA"/>
</dbReference>
<dbReference type="OrthoDB" id="678173at2759"/>
<sequence>MKFLGIYYFIQESKSLRKAVSDAALLIGTLHDDEIIEANNYDIKVAPIEQVQCECCGMKEDCSSNYIEQVKGIHTGRWVCGLCSEAVKERLTQASPNIVMGDALSLHKQFCLEFKATRMNPKGSLTCAMRDIARRSCQQRMLTKDKPLMVSKLARSSSCVPRIDH</sequence>
<dbReference type="Pfam" id="PF07911">
    <property type="entry name" value="DUF1677"/>
    <property type="match status" value="1"/>
</dbReference>
<organism evidence="1 2">
    <name type="scientific">Carnegiea gigantea</name>
    <dbReference type="NCBI Taxonomy" id="171969"/>
    <lineage>
        <taxon>Eukaryota</taxon>
        <taxon>Viridiplantae</taxon>
        <taxon>Streptophyta</taxon>
        <taxon>Embryophyta</taxon>
        <taxon>Tracheophyta</taxon>
        <taxon>Spermatophyta</taxon>
        <taxon>Magnoliopsida</taxon>
        <taxon>eudicotyledons</taxon>
        <taxon>Gunneridae</taxon>
        <taxon>Pentapetalae</taxon>
        <taxon>Caryophyllales</taxon>
        <taxon>Cactineae</taxon>
        <taxon>Cactaceae</taxon>
        <taxon>Cactoideae</taxon>
        <taxon>Echinocereeae</taxon>
        <taxon>Carnegiea</taxon>
    </lineage>
</organism>
<gene>
    <name evidence="1" type="ORF">Cgig2_018815</name>
</gene>
<keyword evidence="2" id="KW-1185">Reference proteome</keyword>
<accession>A0A9Q1QIF4</accession>
<name>A0A9Q1QIF4_9CARY</name>
<dbReference type="PANTHER" id="PTHR33108">
    <property type="entry name" value="OS01G0745000 PROTEIN"/>
    <property type="match status" value="1"/>
</dbReference>